<proteinExistence type="inferred from homology"/>
<dbReference type="SUPFAM" id="SSF56801">
    <property type="entry name" value="Acetyl-CoA synthetase-like"/>
    <property type="match status" value="1"/>
</dbReference>
<protein>
    <recommendedName>
        <fullName evidence="3">AMP-binding enzyme C-terminal domain-containing protein</fullName>
    </recommendedName>
</protein>
<accession>A0A0B1T2C5</accession>
<dbReference type="Proteomes" id="UP000053660">
    <property type="component" value="Unassembled WGS sequence"/>
</dbReference>
<gene>
    <name evidence="4" type="ORF">OESDEN_09851</name>
</gene>
<evidence type="ECO:0000313" key="4">
    <source>
        <dbReference type="EMBL" id="KHJ90306.1"/>
    </source>
</evidence>
<dbReference type="OrthoDB" id="10253869at2759"/>
<dbReference type="Gene3D" id="3.30.300.30">
    <property type="match status" value="1"/>
</dbReference>
<dbReference type="EMBL" id="KN553169">
    <property type="protein sequence ID" value="KHJ90306.1"/>
    <property type="molecule type" value="Genomic_DNA"/>
</dbReference>
<keyword evidence="5" id="KW-1185">Reference proteome</keyword>
<feature type="domain" description="AMP-binding enzyme C-terminal" evidence="3">
    <location>
        <begin position="73"/>
        <end position="149"/>
    </location>
</feature>
<organism evidence="4 5">
    <name type="scientific">Oesophagostomum dentatum</name>
    <name type="common">Nodular worm</name>
    <dbReference type="NCBI Taxonomy" id="61180"/>
    <lineage>
        <taxon>Eukaryota</taxon>
        <taxon>Metazoa</taxon>
        <taxon>Ecdysozoa</taxon>
        <taxon>Nematoda</taxon>
        <taxon>Chromadorea</taxon>
        <taxon>Rhabditida</taxon>
        <taxon>Rhabditina</taxon>
        <taxon>Rhabditomorpha</taxon>
        <taxon>Strongyloidea</taxon>
        <taxon>Strongylidae</taxon>
        <taxon>Oesophagostomum</taxon>
    </lineage>
</organism>
<evidence type="ECO:0000256" key="1">
    <source>
        <dbReference type="ARBA" id="ARBA00006432"/>
    </source>
</evidence>
<dbReference type="Pfam" id="PF13193">
    <property type="entry name" value="AMP-binding_C"/>
    <property type="match status" value="1"/>
</dbReference>
<dbReference type="InterPro" id="IPR045851">
    <property type="entry name" value="AMP-bd_C_sf"/>
</dbReference>
<evidence type="ECO:0000313" key="5">
    <source>
        <dbReference type="Proteomes" id="UP000053660"/>
    </source>
</evidence>
<dbReference type="GO" id="GO:0016405">
    <property type="term" value="F:CoA-ligase activity"/>
    <property type="evidence" value="ECO:0007669"/>
    <property type="project" value="TreeGrafter"/>
</dbReference>
<reference evidence="4 5" key="1">
    <citation type="submission" date="2014-03" db="EMBL/GenBank/DDBJ databases">
        <title>Draft genome of the hookworm Oesophagostomum dentatum.</title>
        <authorList>
            <person name="Mitreva M."/>
        </authorList>
    </citation>
    <scope>NUCLEOTIDE SEQUENCE [LARGE SCALE GENOMIC DNA]</scope>
    <source>
        <strain evidence="4 5">OD-Hann</strain>
    </source>
</reference>
<evidence type="ECO:0000256" key="2">
    <source>
        <dbReference type="ARBA" id="ARBA00022598"/>
    </source>
</evidence>
<dbReference type="InterPro" id="IPR025110">
    <property type="entry name" value="AMP-bd_C"/>
</dbReference>
<dbReference type="Gene3D" id="3.40.50.12780">
    <property type="entry name" value="N-terminal domain of ligase-like"/>
    <property type="match status" value="1"/>
</dbReference>
<name>A0A0B1T2C5_OESDE</name>
<keyword evidence="2" id="KW-0436">Ligase</keyword>
<dbReference type="InterPro" id="IPR042099">
    <property type="entry name" value="ANL_N_sf"/>
</dbReference>
<dbReference type="PANTHER" id="PTHR24096">
    <property type="entry name" value="LONG-CHAIN-FATTY-ACID--COA LIGASE"/>
    <property type="match status" value="1"/>
</dbReference>
<dbReference type="AlphaFoldDB" id="A0A0B1T2C5"/>
<comment type="similarity">
    <text evidence="1">Belongs to the ATP-dependent AMP-binding enzyme family.</text>
</comment>
<sequence>MLGYFNMAEDDENLIDEHRWLRTGDLLYYDEDGFYYVVDRVKDLIKVNGVQVSPSELVSLVEFCKSHEFDFDEDVILTHPSVREAAVIGIDHPESGQVPKAFIVLQDGVDEEAAVLSIRALVNEKLAPVKQLRGGVEVCTELPKTSSGKVKRSELRKRFASR</sequence>
<evidence type="ECO:0000259" key="3">
    <source>
        <dbReference type="Pfam" id="PF13193"/>
    </source>
</evidence>
<dbReference type="PANTHER" id="PTHR24096:SF149">
    <property type="entry name" value="AMP-BINDING DOMAIN-CONTAINING PROTEIN-RELATED"/>
    <property type="match status" value="1"/>
</dbReference>